<evidence type="ECO:0000313" key="1">
    <source>
        <dbReference type="EMBL" id="PIW36999.1"/>
    </source>
</evidence>
<reference evidence="1 2" key="1">
    <citation type="submission" date="2017-09" db="EMBL/GenBank/DDBJ databases">
        <title>Depth-based differentiation of microbial function through sediment-hosted aquifers and enrichment of novel symbionts in the deep terrestrial subsurface.</title>
        <authorList>
            <person name="Probst A.J."/>
            <person name="Ladd B."/>
            <person name="Jarett J.K."/>
            <person name="Geller-Mcgrath D.E."/>
            <person name="Sieber C.M."/>
            <person name="Emerson J.B."/>
            <person name="Anantharaman K."/>
            <person name="Thomas B.C."/>
            <person name="Malmstrom R."/>
            <person name="Stieglmeier M."/>
            <person name="Klingl A."/>
            <person name="Woyke T."/>
            <person name="Ryan C.M."/>
            <person name="Banfield J.F."/>
        </authorList>
    </citation>
    <scope>NUCLEOTIDE SEQUENCE [LARGE SCALE GENOMIC DNA]</scope>
    <source>
        <strain evidence="1">CG15_BIG_FIL_POST_REV_8_21_14_020_45_12</strain>
    </source>
</reference>
<dbReference type="AlphaFoldDB" id="A0A2M7H456"/>
<accession>A0A2M7H456</accession>
<dbReference type="Proteomes" id="UP000230292">
    <property type="component" value="Unassembled WGS sequence"/>
</dbReference>
<evidence type="ECO:0000313" key="2">
    <source>
        <dbReference type="Proteomes" id="UP000230292"/>
    </source>
</evidence>
<name>A0A2M7H456_9BACT</name>
<sequence length="59" mass="6545">MFSALDDLRSVDWGSFTLQAMHMAILAADEIRITEERGLELINHPHVGSAQPIPSRQAT</sequence>
<dbReference type="EMBL" id="PFGC01000031">
    <property type="protein sequence ID" value="PIW36999.1"/>
    <property type="molecule type" value="Genomic_DNA"/>
</dbReference>
<protein>
    <submittedName>
        <fullName evidence="1">Uncharacterized protein</fullName>
    </submittedName>
</protein>
<organism evidence="1 2">
    <name type="scientific">Candidatus Kerfeldbacteria bacterium CG15_BIG_FIL_POST_REV_8_21_14_020_45_12</name>
    <dbReference type="NCBI Taxonomy" id="2014247"/>
    <lineage>
        <taxon>Bacteria</taxon>
        <taxon>Candidatus Kerfeldiibacteriota</taxon>
    </lineage>
</organism>
<comment type="caution">
    <text evidence="1">The sequence shown here is derived from an EMBL/GenBank/DDBJ whole genome shotgun (WGS) entry which is preliminary data.</text>
</comment>
<proteinExistence type="predicted"/>
<gene>
    <name evidence="1" type="ORF">COW24_02450</name>
</gene>